<keyword evidence="4" id="KW-1003">Cell membrane</keyword>
<evidence type="ECO:0000256" key="8">
    <source>
        <dbReference type="ARBA" id="ARBA00022741"/>
    </source>
</evidence>
<dbReference type="EMBL" id="CP048000">
    <property type="protein sequence ID" value="QHQ63294.1"/>
    <property type="molecule type" value="Genomic_DNA"/>
</dbReference>
<dbReference type="CDD" id="cd00082">
    <property type="entry name" value="HisKA"/>
    <property type="match status" value="1"/>
</dbReference>
<dbReference type="FunFam" id="1.10.287.130:FF:000008">
    <property type="entry name" value="Two-component sensor histidine kinase"/>
    <property type="match status" value="1"/>
</dbReference>
<dbReference type="Gene3D" id="6.10.340.10">
    <property type="match status" value="1"/>
</dbReference>
<dbReference type="SMART" id="SM00388">
    <property type="entry name" value="HisKA"/>
    <property type="match status" value="1"/>
</dbReference>
<comment type="catalytic activity">
    <reaction evidence="1">
        <text>ATP + protein L-histidine = ADP + protein N-phospho-L-histidine.</text>
        <dbReference type="EC" id="2.7.13.3"/>
    </reaction>
</comment>
<proteinExistence type="predicted"/>
<evidence type="ECO:0000256" key="3">
    <source>
        <dbReference type="ARBA" id="ARBA00012438"/>
    </source>
</evidence>
<dbReference type="AlphaFoldDB" id="A0A6P1TQS7"/>
<evidence type="ECO:0000256" key="6">
    <source>
        <dbReference type="ARBA" id="ARBA00022679"/>
    </source>
</evidence>
<dbReference type="InterPro" id="IPR004358">
    <property type="entry name" value="Sig_transdc_His_kin-like_C"/>
</dbReference>
<dbReference type="KEGG" id="anr:Ana3638_23045"/>
<evidence type="ECO:0000256" key="2">
    <source>
        <dbReference type="ARBA" id="ARBA00004651"/>
    </source>
</evidence>
<evidence type="ECO:0000256" key="14">
    <source>
        <dbReference type="SAM" id="Phobius"/>
    </source>
</evidence>
<evidence type="ECO:0000313" key="17">
    <source>
        <dbReference type="EMBL" id="QHQ63294.1"/>
    </source>
</evidence>
<dbReference type="InterPro" id="IPR050398">
    <property type="entry name" value="HssS/ArlS-like"/>
</dbReference>
<feature type="domain" description="HAMP" evidence="16">
    <location>
        <begin position="75"/>
        <end position="127"/>
    </location>
</feature>
<feature type="transmembrane region" description="Helical" evidence="14">
    <location>
        <begin position="12"/>
        <end position="35"/>
    </location>
</feature>
<keyword evidence="8" id="KW-0547">Nucleotide-binding</keyword>
<dbReference type="InterPro" id="IPR036890">
    <property type="entry name" value="HATPase_C_sf"/>
</dbReference>
<evidence type="ECO:0000256" key="13">
    <source>
        <dbReference type="ARBA" id="ARBA00023136"/>
    </source>
</evidence>
<evidence type="ECO:0000313" key="18">
    <source>
        <dbReference type="Proteomes" id="UP000464314"/>
    </source>
</evidence>
<evidence type="ECO:0000256" key="12">
    <source>
        <dbReference type="ARBA" id="ARBA00023012"/>
    </source>
</evidence>
<evidence type="ECO:0000256" key="1">
    <source>
        <dbReference type="ARBA" id="ARBA00000085"/>
    </source>
</evidence>
<dbReference type="PROSITE" id="PS50109">
    <property type="entry name" value="HIS_KIN"/>
    <property type="match status" value="1"/>
</dbReference>
<sequence length="364" mass="42184">MKIKLKSIRVKLIGTFFACALITVSVMFFIFMLLMKASENIPFAVFFLNHIIFFTVLLFLFLVFLLICCFYLFTNRRMRYFEDIHNTLEDIAGGDLDFKIPVRGTDELSELAMTVNHMTYQLKLLQEEEKRWEKTKNDMVTNVSHDLRTPLTSILGYMELISKGNYTDEKALKHYADVAYNKGINLKTLVDDLFEYSKLNSTELKLNRININLTELLEQIVLGFLPVFKDNNMEYDISYAHDKIMVDGDPLLLARMFDNLINNAVNYGKEGKYLRVEIRKETHNAIIRIINNGHTIPAEDLPYLFERFYKADKSRSIDKNGSGIGLAIVKSIVDMHHGTVKAESEDDRTTFEVRLPFKCESETN</sequence>
<dbReference type="GO" id="GO:0005524">
    <property type="term" value="F:ATP binding"/>
    <property type="evidence" value="ECO:0007669"/>
    <property type="project" value="UniProtKB-KW"/>
</dbReference>
<dbReference type="InterPro" id="IPR003661">
    <property type="entry name" value="HisK_dim/P_dom"/>
</dbReference>
<keyword evidence="7 14" id="KW-0812">Transmembrane</keyword>
<evidence type="ECO:0000256" key="7">
    <source>
        <dbReference type="ARBA" id="ARBA00022692"/>
    </source>
</evidence>
<evidence type="ECO:0000256" key="10">
    <source>
        <dbReference type="ARBA" id="ARBA00022840"/>
    </source>
</evidence>
<dbReference type="Gene3D" id="1.10.287.130">
    <property type="match status" value="1"/>
</dbReference>
<dbReference type="GO" id="GO:0000155">
    <property type="term" value="F:phosphorelay sensor kinase activity"/>
    <property type="evidence" value="ECO:0007669"/>
    <property type="project" value="InterPro"/>
</dbReference>
<dbReference type="CDD" id="cd06225">
    <property type="entry name" value="HAMP"/>
    <property type="match status" value="1"/>
</dbReference>
<feature type="domain" description="Histidine kinase" evidence="15">
    <location>
        <begin position="142"/>
        <end position="359"/>
    </location>
</feature>
<evidence type="ECO:0000256" key="5">
    <source>
        <dbReference type="ARBA" id="ARBA00022553"/>
    </source>
</evidence>
<feature type="transmembrane region" description="Helical" evidence="14">
    <location>
        <begin position="47"/>
        <end position="73"/>
    </location>
</feature>
<evidence type="ECO:0000259" key="16">
    <source>
        <dbReference type="PROSITE" id="PS50885"/>
    </source>
</evidence>
<keyword evidence="9" id="KW-0418">Kinase</keyword>
<keyword evidence="12" id="KW-0902">Two-component regulatory system</keyword>
<dbReference type="SMART" id="SM00387">
    <property type="entry name" value="HATPase_c"/>
    <property type="match status" value="1"/>
</dbReference>
<dbReference type="EC" id="2.7.13.3" evidence="3"/>
<keyword evidence="5" id="KW-0597">Phosphoprotein</keyword>
<dbReference type="InterPro" id="IPR003660">
    <property type="entry name" value="HAMP_dom"/>
</dbReference>
<dbReference type="PANTHER" id="PTHR45528:SF1">
    <property type="entry name" value="SENSOR HISTIDINE KINASE CPXA"/>
    <property type="match status" value="1"/>
</dbReference>
<dbReference type="PROSITE" id="PS50885">
    <property type="entry name" value="HAMP"/>
    <property type="match status" value="1"/>
</dbReference>
<dbReference type="Pfam" id="PF00512">
    <property type="entry name" value="HisKA"/>
    <property type="match status" value="1"/>
</dbReference>
<dbReference type="Proteomes" id="UP000464314">
    <property type="component" value="Chromosome"/>
</dbReference>
<dbReference type="SMART" id="SM00304">
    <property type="entry name" value="HAMP"/>
    <property type="match status" value="1"/>
</dbReference>
<dbReference type="InterPro" id="IPR003594">
    <property type="entry name" value="HATPase_dom"/>
</dbReference>
<dbReference type="InterPro" id="IPR005467">
    <property type="entry name" value="His_kinase_dom"/>
</dbReference>
<dbReference type="Pfam" id="PF02518">
    <property type="entry name" value="HATPase_c"/>
    <property type="match status" value="1"/>
</dbReference>
<keyword evidence="13 14" id="KW-0472">Membrane</keyword>
<evidence type="ECO:0000256" key="11">
    <source>
        <dbReference type="ARBA" id="ARBA00022989"/>
    </source>
</evidence>
<dbReference type="Pfam" id="PF00672">
    <property type="entry name" value="HAMP"/>
    <property type="match status" value="1"/>
</dbReference>
<dbReference type="SUPFAM" id="SSF47384">
    <property type="entry name" value="Homodimeric domain of signal transducing histidine kinase"/>
    <property type="match status" value="1"/>
</dbReference>
<accession>A0A6P1TQS7</accession>
<reference evidence="17 18" key="1">
    <citation type="submission" date="2020-01" db="EMBL/GenBank/DDBJ databases">
        <title>Genome analysis of Anaerocolumna sp. CBA3638.</title>
        <authorList>
            <person name="Kim J."/>
            <person name="Roh S.W."/>
        </authorList>
    </citation>
    <scope>NUCLEOTIDE SEQUENCE [LARGE SCALE GENOMIC DNA]</scope>
    <source>
        <strain evidence="17 18">CBA3638</strain>
    </source>
</reference>
<dbReference type="GO" id="GO:0005886">
    <property type="term" value="C:plasma membrane"/>
    <property type="evidence" value="ECO:0007669"/>
    <property type="project" value="UniProtKB-SubCell"/>
</dbReference>
<evidence type="ECO:0000259" key="15">
    <source>
        <dbReference type="PROSITE" id="PS50109"/>
    </source>
</evidence>
<dbReference type="PANTHER" id="PTHR45528">
    <property type="entry name" value="SENSOR HISTIDINE KINASE CPXA"/>
    <property type="match status" value="1"/>
</dbReference>
<name>A0A6P1TQS7_9FIRM</name>
<dbReference type="SUPFAM" id="SSF55874">
    <property type="entry name" value="ATPase domain of HSP90 chaperone/DNA topoisomerase II/histidine kinase"/>
    <property type="match status" value="1"/>
</dbReference>
<keyword evidence="6" id="KW-0808">Transferase</keyword>
<keyword evidence="11 14" id="KW-1133">Transmembrane helix</keyword>
<dbReference type="RefSeq" id="WP_161840116.1">
    <property type="nucleotide sequence ID" value="NZ_CP048000.1"/>
</dbReference>
<organism evidence="17 18">
    <name type="scientific">Anaerocolumna sedimenticola</name>
    <dbReference type="NCBI Taxonomy" id="2696063"/>
    <lineage>
        <taxon>Bacteria</taxon>
        <taxon>Bacillati</taxon>
        <taxon>Bacillota</taxon>
        <taxon>Clostridia</taxon>
        <taxon>Lachnospirales</taxon>
        <taxon>Lachnospiraceae</taxon>
        <taxon>Anaerocolumna</taxon>
    </lineage>
</organism>
<protein>
    <recommendedName>
        <fullName evidence="3">histidine kinase</fullName>
        <ecNumber evidence="3">2.7.13.3</ecNumber>
    </recommendedName>
</protein>
<comment type="subcellular location">
    <subcellularLocation>
        <location evidence="2">Cell membrane</location>
        <topology evidence="2">Multi-pass membrane protein</topology>
    </subcellularLocation>
</comment>
<evidence type="ECO:0000256" key="9">
    <source>
        <dbReference type="ARBA" id="ARBA00022777"/>
    </source>
</evidence>
<dbReference type="PRINTS" id="PR00344">
    <property type="entry name" value="BCTRLSENSOR"/>
</dbReference>
<keyword evidence="10" id="KW-0067">ATP-binding</keyword>
<dbReference type="FunFam" id="3.30.565.10:FF:000013">
    <property type="entry name" value="Two-component sensor histidine kinase"/>
    <property type="match status" value="1"/>
</dbReference>
<dbReference type="SUPFAM" id="SSF158472">
    <property type="entry name" value="HAMP domain-like"/>
    <property type="match status" value="1"/>
</dbReference>
<gene>
    <name evidence="17" type="ORF">Ana3638_23045</name>
</gene>
<dbReference type="InterPro" id="IPR036097">
    <property type="entry name" value="HisK_dim/P_sf"/>
</dbReference>
<keyword evidence="18" id="KW-1185">Reference proteome</keyword>
<dbReference type="Gene3D" id="3.30.565.10">
    <property type="entry name" value="Histidine kinase-like ATPase, C-terminal domain"/>
    <property type="match status" value="1"/>
</dbReference>
<evidence type="ECO:0000256" key="4">
    <source>
        <dbReference type="ARBA" id="ARBA00022475"/>
    </source>
</evidence>